<proteinExistence type="predicted"/>
<evidence type="ECO:0000313" key="6">
    <source>
        <dbReference type="EMBL" id="MBA1274850.1"/>
    </source>
</evidence>
<evidence type="ECO:0000259" key="5">
    <source>
        <dbReference type="PROSITE" id="PS51755"/>
    </source>
</evidence>
<organism evidence="6 7">
    <name type="scientific">Stutzerimonas azotifigens</name>
    <dbReference type="NCBI Taxonomy" id="291995"/>
    <lineage>
        <taxon>Bacteria</taxon>
        <taxon>Pseudomonadati</taxon>
        <taxon>Pseudomonadota</taxon>
        <taxon>Gammaproteobacteria</taxon>
        <taxon>Pseudomonadales</taxon>
        <taxon>Pseudomonadaceae</taxon>
        <taxon>Stutzerimonas</taxon>
    </lineage>
</organism>
<keyword evidence="7" id="KW-1185">Reference proteome</keyword>
<feature type="DNA-binding region" description="OmpR/PhoB-type" evidence="2">
    <location>
        <begin position="19"/>
        <end position="118"/>
    </location>
</feature>
<evidence type="ECO:0000256" key="3">
    <source>
        <dbReference type="SAM" id="MobiDB-lite"/>
    </source>
</evidence>
<dbReference type="Gene3D" id="1.10.10.10">
    <property type="entry name" value="Winged helix-like DNA-binding domain superfamily/Winged helix DNA-binding domain"/>
    <property type="match status" value="1"/>
</dbReference>
<feature type="domain" description="OmpR/PhoB-type" evidence="5">
    <location>
        <begin position="19"/>
        <end position="118"/>
    </location>
</feature>
<comment type="caution">
    <text evidence="6">The sequence shown here is derived from an EMBL/GenBank/DDBJ whole genome shotgun (WGS) entry which is preliminary data.</text>
</comment>
<dbReference type="EMBL" id="JAAMRF010000008">
    <property type="protein sequence ID" value="MBA1274850.1"/>
    <property type="molecule type" value="Genomic_DNA"/>
</dbReference>
<dbReference type="InterPro" id="IPR016032">
    <property type="entry name" value="Sig_transdc_resp-reg_C-effctor"/>
</dbReference>
<dbReference type="Pfam" id="PF00486">
    <property type="entry name" value="Trans_reg_C"/>
    <property type="match status" value="1"/>
</dbReference>
<feature type="transmembrane region" description="Helical" evidence="4">
    <location>
        <begin position="163"/>
        <end position="183"/>
    </location>
</feature>
<evidence type="ECO:0000256" key="1">
    <source>
        <dbReference type="ARBA" id="ARBA00023125"/>
    </source>
</evidence>
<dbReference type="PROSITE" id="PS51755">
    <property type="entry name" value="OMPR_PHOB"/>
    <property type="match status" value="1"/>
</dbReference>
<evidence type="ECO:0000256" key="4">
    <source>
        <dbReference type="SAM" id="Phobius"/>
    </source>
</evidence>
<keyword evidence="4" id="KW-0472">Membrane</keyword>
<dbReference type="CDD" id="cd00383">
    <property type="entry name" value="trans_reg_C"/>
    <property type="match status" value="1"/>
</dbReference>
<name>A0ABR5Z3P5_9GAMM</name>
<gene>
    <name evidence="6" type="ORF">G7026_15965</name>
</gene>
<sequence length="279" mass="30626">MITDNAPPAPGAARCLSLKTGLAGQTVRFYPTLYRLEIGDDEAQSVDLGFSGSRVLERLLANCGDVVSRDELLAYAWENRVVSQGSLNQQIYTLRQCLSDDGNRIIQTLPRRGYLFNPQFLGAGQTPPPATDEAERPAEPAQPAEPRVMEAIAAPRRSRAMHWFSGFAALMLVAAGALAFVRLPSPNAGSFTHSLDLGPLHVLYVESTDRLLERLVADTRSLVENIAQLTDKPARLIVNMSPGFYEIRCLQPDGSINWLKVHKSRLNSVADEQLQGCLK</sequence>
<keyword evidence="4" id="KW-0812">Transmembrane</keyword>
<dbReference type="SMART" id="SM00862">
    <property type="entry name" value="Trans_reg_C"/>
    <property type="match status" value="1"/>
</dbReference>
<feature type="region of interest" description="Disordered" evidence="3">
    <location>
        <begin position="125"/>
        <end position="144"/>
    </location>
</feature>
<reference evidence="6 7" key="1">
    <citation type="submission" date="2020-02" db="EMBL/GenBank/DDBJ databases">
        <title>Synteny-based analysis reveals conserved mechanism for high triclosan tolerance in Pseudomonas, as well as instances of horizontal transfer.</title>
        <authorList>
            <person name="Mcfarland A.G."/>
            <person name="Bertucci H.K."/>
            <person name="Litmann E."/>
            <person name="Shen J."/>
            <person name="Huttenhower C."/>
            <person name="Hartmann E.M."/>
        </authorList>
    </citation>
    <scope>NUCLEOTIDE SEQUENCE [LARGE SCALE GENOMIC DNA]</scope>
    <source>
        <strain evidence="6 7">115A1</strain>
    </source>
</reference>
<dbReference type="Proteomes" id="UP000786387">
    <property type="component" value="Unassembled WGS sequence"/>
</dbReference>
<evidence type="ECO:0000313" key="7">
    <source>
        <dbReference type="Proteomes" id="UP000786387"/>
    </source>
</evidence>
<keyword evidence="4" id="KW-1133">Transmembrane helix</keyword>
<dbReference type="InterPro" id="IPR001867">
    <property type="entry name" value="OmpR/PhoB-type_DNA-bd"/>
</dbReference>
<evidence type="ECO:0000256" key="2">
    <source>
        <dbReference type="PROSITE-ProRule" id="PRU01091"/>
    </source>
</evidence>
<accession>A0ABR5Z3P5</accession>
<protein>
    <submittedName>
        <fullName evidence="6">CadC family transcriptional regulator</fullName>
    </submittedName>
</protein>
<keyword evidence="1 2" id="KW-0238">DNA-binding</keyword>
<dbReference type="SUPFAM" id="SSF46894">
    <property type="entry name" value="C-terminal effector domain of the bipartite response regulators"/>
    <property type="match status" value="1"/>
</dbReference>
<dbReference type="InterPro" id="IPR036388">
    <property type="entry name" value="WH-like_DNA-bd_sf"/>
</dbReference>
<dbReference type="RefSeq" id="WP_181071896.1">
    <property type="nucleotide sequence ID" value="NZ_JAAMRF010000008.1"/>
</dbReference>